<evidence type="ECO:0000256" key="1">
    <source>
        <dbReference type="SAM" id="MobiDB-lite"/>
    </source>
</evidence>
<name>A0A0A8YEG3_ARUDO</name>
<protein>
    <submittedName>
        <fullName evidence="2">Uncharacterized protein</fullName>
    </submittedName>
</protein>
<reference evidence="2" key="2">
    <citation type="journal article" date="2015" name="Data Brief">
        <title>Shoot transcriptome of the giant reed, Arundo donax.</title>
        <authorList>
            <person name="Barrero R.A."/>
            <person name="Guerrero F.D."/>
            <person name="Moolhuijzen P."/>
            <person name="Goolsby J.A."/>
            <person name="Tidwell J."/>
            <person name="Bellgard S.E."/>
            <person name="Bellgard M.I."/>
        </authorList>
    </citation>
    <scope>NUCLEOTIDE SEQUENCE</scope>
    <source>
        <tissue evidence="2">Shoot tissue taken approximately 20 cm above the soil surface</tissue>
    </source>
</reference>
<feature type="region of interest" description="Disordered" evidence="1">
    <location>
        <begin position="1"/>
        <end position="31"/>
    </location>
</feature>
<organism evidence="2">
    <name type="scientific">Arundo donax</name>
    <name type="common">Giant reed</name>
    <name type="synonym">Donax arundinaceus</name>
    <dbReference type="NCBI Taxonomy" id="35708"/>
    <lineage>
        <taxon>Eukaryota</taxon>
        <taxon>Viridiplantae</taxon>
        <taxon>Streptophyta</taxon>
        <taxon>Embryophyta</taxon>
        <taxon>Tracheophyta</taxon>
        <taxon>Spermatophyta</taxon>
        <taxon>Magnoliopsida</taxon>
        <taxon>Liliopsida</taxon>
        <taxon>Poales</taxon>
        <taxon>Poaceae</taxon>
        <taxon>PACMAD clade</taxon>
        <taxon>Arundinoideae</taxon>
        <taxon>Arundineae</taxon>
        <taxon>Arundo</taxon>
    </lineage>
</organism>
<accession>A0A0A8YEG3</accession>
<sequence>MARSGSASTSGCSHRRRGAPTSVTFHHSPRC</sequence>
<dbReference type="AlphaFoldDB" id="A0A0A8YEG3"/>
<dbReference type="EMBL" id="GBRH01273371">
    <property type="protein sequence ID" value="JAD24524.1"/>
    <property type="molecule type" value="Transcribed_RNA"/>
</dbReference>
<proteinExistence type="predicted"/>
<feature type="compositionally biased region" description="Polar residues" evidence="1">
    <location>
        <begin position="1"/>
        <end position="12"/>
    </location>
</feature>
<evidence type="ECO:0000313" key="2">
    <source>
        <dbReference type="EMBL" id="JAD24524.1"/>
    </source>
</evidence>
<reference evidence="2" key="1">
    <citation type="submission" date="2014-09" db="EMBL/GenBank/DDBJ databases">
        <authorList>
            <person name="Magalhaes I.L.F."/>
            <person name="Oliveira U."/>
            <person name="Santos F.R."/>
            <person name="Vidigal T.H.D.A."/>
            <person name="Brescovit A.D."/>
            <person name="Santos A.J."/>
        </authorList>
    </citation>
    <scope>NUCLEOTIDE SEQUENCE</scope>
    <source>
        <tissue evidence="2">Shoot tissue taken approximately 20 cm above the soil surface</tissue>
    </source>
</reference>